<accession>A0ABD5W8F5</accession>
<proteinExistence type="predicted"/>
<feature type="transmembrane region" description="Helical" evidence="1">
    <location>
        <begin position="32"/>
        <end position="51"/>
    </location>
</feature>
<dbReference type="RefSeq" id="WP_284032158.1">
    <property type="nucleotide sequence ID" value="NZ_CP126154.1"/>
</dbReference>
<sequence length="88" mass="8791">MDRLYLFTGALAVCGAAIGAQGAVELLAGGSGVWLWVMAVGGAGTVVAAGYRSVTDDPETFEVAVAPLLGLWLGAVLALLGLALQFLG</sequence>
<dbReference type="AlphaFoldDB" id="A0ABD5W8F5"/>
<evidence type="ECO:0000313" key="2">
    <source>
        <dbReference type="EMBL" id="MFC7069193.1"/>
    </source>
</evidence>
<dbReference type="Proteomes" id="UP001596461">
    <property type="component" value="Unassembled WGS sequence"/>
</dbReference>
<evidence type="ECO:0000256" key="1">
    <source>
        <dbReference type="SAM" id="Phobius"/>
    </source>
</evidence>
<protein>
    <submittedName>
        <fullName evidence="2">Uncharacterized protein</fullName>
    </submittedName>
</protein>
<keyword evidence="1" id="KW-0812">Transmembrane</keyword>
<dbReference type="EMBL" id="JBHTAH010000004">
    <property type="protein sequence ID" value="MFC7069193.1"/>
    <property type="molecule type" value="Genomic_DNA"/>
</dbReference>
<feature type="transmembrane region" description="Helical" evidence="1">
    <location>
        <begin position="63"/>
        <end position="87"/>
    </location>
</feature>
<keyword evidence="1" id="KW-1133">Transmembrane helix</keyword>
<name>A0ABD5W8F5_9EURY</name>
<evidence type="ECO:0000313" key="3">
    <source>
        <dbReference type="Proteomes" id="UP001596461"/>
    </source>
</evidence>
<gene>
    <name evidence="2" type="ORF">ACFQL9_06015</name>
</gene>
<keyword evidence="3" id="KW-1185">Reference proteome</keyword>
<comment type="caution">
    <text evidence="2">The sequence shown here is derived from an EMBL/GenBank/DDBJ whole genome shotgun (WGS) entry which is preliminary data.</text>
</comment>
<keyword evidence="1" id="KW-0472">Membrane</keyword>
<dbReference type="GeneID" id="81123987"/>
<organism evidence="2 3">
    <name type="scientific">Halobaculum lipolyticum</name>
    <dbReference type="NCBI Taxonomy" id="3032001"/>
    <lineage>
        <taxon>Archaea</taxon>
        <taxon>Methanobacteriati</taxon>
        <taxon>Methanobacteriota</taxon>
        <taxon>Stenosarchaea group</taxon>
        <taxon>Halobacteria</taxon>
        <taxon>Halobacteriales</taxon>
        <taxon>Haloferacaceae</taxon>
        <taxon>Halobaculum</taxon>
    </lineage>
</organism>
<reference evidence="2 3" key="1">
    <citation type="journal article" date="2019" name="Int. J. Syst. Evol. Microbiol.">
        <title>The Global Catalogue of Microorganisms (GCM) 10K type strain sequencing project: providing services to taxonomists for standard genome sequencing and annotation.</title>
        <authorList>
            <consortium name="The Broad Institute Genomics Platform"/>
            <consortium name="The Broad Institute Genome Sequencing Center for Infectious Disease"/>
            <person name="Wu L."/>
            <person name="Ma J."/>
        </authorList>
    </citation>
    <scope>NUCLEOTIDE SEQUENCE [LARGE SCALE GENOMIC DNA]</scope>
    <source>
        <strain evidence="2 3">DT31</strain>
    </source>
</reference>